<dbReference type="GO" id="GO:0032880">
    <property type="term" value="P:regulation of protein localization"/>
    <property type="evidence" value="ECO:0007669"/>
    <property type="project" value="TreeGrafter"/>
</dbReference>
<evidence type="ECO:0000256" key="7">
    <source>
        <dbReference type="ARBA" id="ARBA00023069"/>
    </source>
</evidence>
<evidence type="ECO:0000256" key="4">
    <source>
        <dbReference type="ARBA" id="ARBA00022475"/>
    </source>
</evidence>
<keyword evidence="9" id="KW-0325">Glycoprotein</keyword>
<comment type="similarity">
    <text evidence="2">Belongs to the TMEM231 family.</text>
</comment>
<evidence type="ECO:0000313" key="13">
    <source>
        <dbReference type="EMBL" id="CCC89302.1"/>
    </source>
</evidence>
<dbReference type="GO" id="GO:0060271">
    <property type="term" value="P:cilium assembly"/>
    <property type="evidence" value="ECO:0007669"/>
    <property type="project" value="TreeGrafter"/>
</dbReference>
<evidence type="ECO:0000256" key="3">
    <source>
        <dbReference type="ARBA" id="ARBA00015087"/>
    </source>
</evidence>
<evidence type="ECO:0000256" key="2">
    <source>
        <dbReference type="ARBA" id="ARBA00009082"/>
    </source>
</evidence>
<evidence type="ECO:0000256" key="5">
    <source>
        <dbReference type="ARBA" id="ARBA00022692"/>
    </source>
</evidence>
<evidence type="ECO:0000256" key="11">
    <source>
        <dbReference type="ARBA" id="ARBA00024803"/>
    </source>
</evidence>
<evidence type="ECO:0000256" key="8">
    <source>
        <dbReference type="ARBA" id="ARBA00023136"/>
    </source>
</evidence>
<name>G0UIV2_TRYCI</name>
<keyword evidence="6 12" id="KW-1133">Transmembrane helix</keyword>
<keyword evidence="4" id="KW-1003">Cell membrane</keyword>
<dbReference type="EMBL" id="HE575314">
    <property type="protein sequence ID" value="CCC89302.1"/>
    <property type="molecule type" value="Genomic_DNA"/>
</dbReference>
<evidence type="ECO:0000256" key="12">
    <source>
        <dbReference type="SAM" id="Phobius"/>
    </source>
</evidence>
<keyword evidence="10" id="KW-0966">Cell projection</keyword>
<dbReference type="GO" id="GO:0060170">
    <property type="term" value="C:ciliary membrane"/>
    <property type="evidence" value="ECO:0007669"/>
    <property type="project" value="UniProtKB-SubCell"/>
</dbReference>
<evidence type="ECO:0000256" key="6">
    <source>
        <dbReference type="ARBA" id="ARBA00022989"/>
    </source>
</evidence>
<feature type="transmembrane region" description="Helical" evidence="12">
    <location>
        <begin position="317"/>
        <end position="334"/>
    </location>
</feature>
<sequence length="359" mass="40061">MATLYHEHFKVRYATRGFGSWVLYFLSLAALVTLPFVIALPMGGLWTTSQKLSQRPDLKFTGRCLLRYTTLHGEEKLWSCTETINRQVLHGYEELAVVPVFSVHEDRHSADGGVDVVTVTLGLPVSGAGSSTGSTAPPPDTVDRVEFVPEFLYEIENPSVRVKMTGAPLIVFQRPERPRKLTTFARRRASAKALDGGRSCALTAGVLAFRAVAPIRSVPHVYNSEAYTKSLFDGVRNVDDIINVPHFAAKYALRNQSLVFERYAESSGGCSLLTEGTYGPVLDNSTGASPNFTWKIVLRVREAEVTYTPSILERIKWGWVQYFAIAYVVQWVLWRLRGMLVKYGLVGSIAVFDRLNVRH</sequence>
<comment type="subcellular location">
    <subcellularLocation>
        <location evidence="1">Cell projection</location>
        <location evidence="1">Cilium membrane</location>
        <topology evidence="1">Multi-pass membrane protein</topology>
    </subcellularLocation>
</comment>
<keyword evidence="5 12" id="KW-0812">Transmembrane</keyword>
<organism evidence="13">
    <name type="scientific">Trypanosoma congolense (strain IL3000)</name>
    <dbReference type="NCBI Taxonomy" id="1068625"/>
    <lineage>
        <taxon>Eukaryota</taxon>
        <taxon>Discoba</taxon>
        <taxon>Euglenozoa</taxon>
        <taxon>Kinetoplastea</taxon>
        <taxon>Metakinetoplastina</taxon>
        <taxon>Trypanosomatida</taxon>
        <taxon>Trypanosomatidae</taxon>
        <taxon>Trypanosoma</taxon>
        <taxon>Nannomonas</taxon>
    </lineage>
</organism>
<keyword evidence="7" id="KW-0969">Cilium</keyword>
<feature type="transmembrane region" description="Helical" evidence="12">
    <location>
        <begin position="21"/>
        <end position="46"/>
    </location>
</feature>
<dbReference type="PANTHER" id="PTHR14605:SF1">
    <property type="entry name" value="TRANSMEMBRANE PROTEIN 231"/>
    <property type="match status" value="1"/>
</dbReference>
<evidence type="ECO:0000256" key="9">
    <source>
        <dbReference type="ARBA" id="ARBA00023180"/>
    </source>
</evidence>
<evidence type="ECO:0000256" key="10">
    <source>
        <dbReference type="ARBA" id="ARBA00023273"/>
    </source>
</evidence>
<dbReference type="InterPro" id="IPR019306">
    <property type="entry name" value="TMEM231"/>
</dbReference>
<gene>
    <name evidence="13" type="ORF">TCIL3000_1_580</name>
</gene>
<accession>G0UIV2</accession>
<reference evidence="13" key="1">
    <citation type="journal article" date="2012" name="Proc. Natl. Acad. Sci. U.S.A.">
        <title>Antigenic diversity is generated by distinct evolutionary mechanisms in African trypanosome species.</title>
        <authorList>
            <person name="Jackson A.P."/>
            <person name="Berry A."/>
            <person name="Aslett M."/>
            <person name="Allison H.C."/>
            <person name="Burton P."/>
            <person name="Vavrova-Anderson J."/>
            <person name="Brown R."/>
            <person name="Browne H."/>
            <person name="Corton N."/>
            <person name="Hauser H."/>
            <person name="Gamble J."/>
            <person name="Gilderthorp R."/>
            <person name="Marcello L."/>
            <person name="McQuillan J."/>
            <person name="Otto T.D."/>
            <person name="Quail M.A."/>
            <person name="Sanders M.J."/>
            <person name="van Tonder A."/>
            <person name="Ginger M.L."/>
            <person name="Field M.C."/>
            <person name="Barry J.D."/>
            <person name="Hertz-Fowler C."/>
            <person name="Berriman M."/>
        </authorList>
    </citation>
    <scope>NUCLEOTIDE SEQUENCE</scope>
    <source>
        <strain evidence="13">IL3000</strain>
    </source>
</reference>
<proteinExistence type="inferred from homology"/>
<dbReference type="PANTHER" id="PTHR14605">
    <property type="entry name" value="CHST5 PROTEIN"/>
    <property type="match status" value="1"/>
</dbReference>
<dbReference type="AlphaFoldDB" id="G0UIV2"/>
<comment type="function">
    <text evidence="11">Transmembrane component of the tectonic-like complex, a complex localized at the transition zone of primary cilia and acting as a barrier that prevents diffusion of transmembrane proteins between the cilia and plasma membranes. Required for ciliogenesis and sonic hedgehog/SHH signaling.</text>
</comment>
<dbReference type="Pfam" id="PF10149">
    <property type="entry name" value="TM231"/>
    <property type="match status" value="2"/>
</dbReference>
<evidence type="ECO:0000256" key="1">
    <source>
        <dbReference type="ARBA" id="ARBA00004272"/>
    </source>
</evidence>
<dbReference type="VEuPathDB" id="TriTrypDB:TcIL3000_1_580"/>
<protein>
    <recommendedName>
        <fullName evidence="3">Transmembrane protein 231</fullName>
    </recommendedName>
</protein>
<keyword evidence="8 12" id="KW-0472">Membrane</keyword>
<dbReference type="GO" id="GO:0035869">
    <property type="term" value="C:ciliary transition zone"/>
    <property type="evidence" value="ECO:0007669"/>
    <property type="project" value="TreeGrafter"/>
</dbReference>